<proteinExistence type="predicted"/>
<dbReference type="GO" id="GO:0006355">
    <property type="term" value="P:regulation of DNA-templated transcription"/>
    <property type="evidence" value="ECO:0007669"/>
    <property type="project" value="InterPro"/>
</dbReference>
<dbReference type="Pfam" id="PF13545">
    <property type="entry name" value="HTH_Crp_2"/>
    <property type="match status" value="1"/>
</dbReference>
<reference evidence="2 3" key="1">
    <citation type="submission" date="2016-08" db="EMBL/GenBank/DDBJ databases">
        <title>The complete genome of Streptomyces subrutilus 10-1-1.</title>
        <authorList>
            <person name="Chen X."/>
        </authorList>
    </citation>
    <scope>NUCLEOTIDE SEQUENCE [LARGE SCALE GENOMIC DNA]</scope>
    <source>
        <strain evidence="2 3">10-1-1</strain>
    </source>
</reference>
<dbReference type="InterPro" id="IPR036388">
    <property type="entry name" value="WH-like_DNA-bd_sf"/>
</dbReference>
<dbReference type="GO" id="GO:0003677">
    <property type="term" value="F:DNA binding"/>
    <property type="evidence" value="ECO:0007669"/>
    <property type="project" value="InterPro"/>
</dbReference>
<protein>
    <recommendedName>
        <fullName evidence="1">HTH crp-type domain-containing protein</fullName>
    </recommendedName>
</protein>
<organism evidence="2 3">
    <name type="scientific">Streptomyces subrutilus</name>
    <dbReference type="NCBI Taxonomy" id="36818"/>
    <lineage>
        <taxon>Bacteria</taxon>
        <taxon>Bacillati</taxon>
        <taxon>Actinomycetota</taxon>
        <taxon>Actinomycetes</taxon>
        <taxon>Kitasatosporales</taxon>
        <taxon>Streptomycetaceae</taxon>
        <taxon>Streptomyces</taxon>
    </lineage>
</organism>
<evidence type="ECO:0000313" key="2">
    <source>
        <dbReference type="EMBL" id="OEJ34167.1"/>
    </source>
</evidence>
<dbReference type="InterPro" id="IPR011991">
    <property type="entry name" value="ArsR-like_HTH"/>
</dbReference>
<feature type="domain" description="HTH crp-type" evidence="1">
    <location>
        <begin position="40"/>
        <end position="78"/>
    </location>
</feature>
<comment type="caution">
    <text evidence="2">The sequence shown here is derived from an EMBL/GenBank/DDBJ whole genome shotgun (WGS) entry which is preliminary data.</text>
</comment>
<dbReference type="InterPro" id="IPR036390">
    <property type="entry name" value="WH_DNA-bd_sf"/>
</dbReference>
<gene>
    <name evidence="2" type="ORF">BGK67_25055</name>
</gene>
<dbReference type="InterPro" id="IPR012318">
    <property type="entry name" value="HTH_CRP"/>
</dbReference>
<dbReference type="Proteomes" id="UP000095705">
    <property type="component" value="Unassembled WGS sequence"/>
</dbReference>
<dbReference type="SUPFAM" id="SSF46785">
    <property type="entry name" value="Winged helix' DNA-binding domain"/>
    <property type="match status" value="1"/>
</dbReference>
<sequence length="106" mass="11768">MDTNRAMFRPRRQAAVRYDLSPAAYRVLFFINSRQKADEPGLAVTGTQIEMARALGSSQPTVSKALRQLREAGVIRPVVSGVWNIHSHYMFGGYQSEDVVALPFAA</sequence>
<dbReference type="CDD" id="cd00090">
    <property type="entry name" value="HTH_ARSR"/>
    <property type="match status" value="1"/>
</dbReference>
<evidence type="ECO:0000313" key="3">
    <source>
        <dbReference type="Proteomes" id="UP000095705"/>
    </source>
</evidence>
<dbReference type="EMBL" id="MEHK01000001">
    <property type="protein sequence ID" value="OEJ34167.1"/>
    <property type="molecule type" value="Genomic_DNA"/>
</dbReference>
<accession>A0A1E5PX64</accession>
<name>A0A1E5PX64_9ACTN</name>
<evidence type="ECO:0000259" key="1">
    <source>
        <dbReference type="Pfam" id="PF13545"/>
    </source>
</evidence>
<keyword evidence="3" id="KW-1185">Reference proteome</keyword>
<dbReference type="AlphaFoldDB" id="A0A1E5PX64"/>
<dbReference type="RefSeq" id="WP_069922361.1">
    <property type="nucleotide sequence ID" value="NZ_MEHK01000001.1"/>
</dbReference>
<dbReference type="OrthoDB" id="4216531at2"/>
<dbReference type="Gene3D" id="1.10.10.10">
    <property type="entry name" value="Winged helix-like DNA-binding domain superfamily/Winged helix DNA-binding domain"/>
    <property type="match status" value="1"/>
</dbReference>